<dbReference type="EMBL" id="JAINDJ010000007">
    <property type="protein sequence ID" value="KAG9441641.1"/>
    <property type="molecule type" value="Genomic_DNA"/>
</dbReference>
<evidence type="ECO:0000313" key="15">
    <source>
        <dbReference type="EMBL" id="KAG9441641.1"/>
    </source>
</evidence>
<comment type="subcellular location">
    <subcellularLocation>
        <location evidence="1">Cell membrane</location>
        <topology evidence="1">Single-pass type I membrane protein</topology>
    </subcellularLocation>
</comment>
<evidence type="ECO:0000256" key="4">
    <source>
        <dbReference type="ARBA" id="ARBA00022614"/>
    </source>
</evidence>
<feature type="transmembrane region" description="Helical" evidence="12">
    <location>
        <begin position="881"/>
        <end position="904"/>
    </location>
</feature>
<dbReference type="FunFam" id="3.80.10.10:FF:001347">
    <property type="entry name" value="LRR receptor-like serine/threonine-protein kinase GSO2"/>
    <property type="match status" value="1"/>
</dbReference>
<dbReference type="Gene3D" id="3.80.10.10">
    <property type="entry name" value="Ribonuclease Inhibitor"/>
    <property type="match status" value="4"/>
</dbReference>
<sequence length="925" mass="103334">MALTLFKNALNDPSDRFSSWDTQENPDCCKWRGITCDKKTGYVIKLDLRSPYQFYDGSWRSELDQSALMELKHLRYVDLSCNNFYGNSIPAILGSLSELRYLNLSYAHFQGIIPPQLGNLSKLEYLDVSSSRSLAIDNLVWLERMESLKYLNMDTVNLSRAKTDWLHTLNRLPSLIEIHLVYCELSRIPLTLPVVNFTSLRVLHLSWNGFHLKVPNWIANLSNLVSLDLSWNSFSGPITSLFSRSHEGSQWRNIKRVILLRNQIQGEIPEYIGNLTSLVELDLSDNQISGSIPESISGLKNLQRLYLSGNNINGGFIDQLCSLRGLEYLDLSSTNLSGSLPKTLGQLSELRELRIGNNSLTGIVSEVHFRNLSKVTILDMSYSALILQFQKDWSPPFQLSEIYLRSCHLGPDFPSWLKSQKDSIRVLDISNSSIADEVPDWFWEVTPQLDRLLASNNKMRGNLPDPFMTRSLEDATIGIIVDLSSNLFSGPIPSLIGFLYLINLSDNKFSGSLTNQLDHPNLKLINFVASNNNINGTIPSSIEGLSELQLLDLSRNNLSGTIPATVGYYERLHMLDLSENSLHGEIPEFEGEMQELLILHLYKNKLSGGIPNSLKECSNLEALDLGENNFSGNIPAWIGDLANLRRLRLRSNFFSGKIPLQLSNARSLQILDLADNMLTGSIPPSFGNLLAMKLQNYTYGIAGYTAGLIPYFGYKYQVYGDDLLVSAKGQMLEFTTTLSLVTSLDLSNNNLEGDLPEDLTKLIGLHFLNFSGNHFTGKISENIINLNLLESLDLSRNQFFGLIPQSLSYMTSLGHLNLSYNNFSGKIPSGQQLQVLDDASSYIGNAQLCGPPLMKKCAGDIDLNHGDKTNSGNEEKENMGWLLYAGIGPGFGVGCSGILLVLIFKKSWSILLFRFADAFSAKFFP</sequence>
<dbReference type="InterPro" id="IPR046956">
    <property type="entry name" value="RLP23-like"/>
</dbReference>
<dbReference type="PANTHER" id="PTHR48063:SF112">
    <property type="entry name" value="RECEPTOR LIKE PROTEIN 30-LIKE"/>
    <property type="match status" value="1"/>
</dbReference>
<dbReference type="PRINTS" id="PR00019">
    <property type="entry name" value="LEURICHRPT"/>
</dbReference>
<dbReference type="InterPro" id="IPR001611">
    <property type="entry name" value="Leu-rich_rpt"/>
</dbReference>
<dbReference type="SMART" id="SM00365">
    <property type="entry name" value="LRR_SD22"/>
    <property type="match status" value="5"/>
</dbReference>
<keyword evidence="5 12" id="KW-0812">Transmembrane</keyword>
<dbReference type="PROSITE" id="PS51450">
    <property type="entry name" value="LRR"/>
    <property type="match status" value="1"/>
</dbReference>
<organism evidence="15 16">
    <name type="scientific">Aristolochia fimbriata</name>
    <name type="common">White veined hardy Dutchman's pipe vine</name>
    <dbReference type="NCBI Taxonomy" id="158543"/>
    <lineage>
        <taxon>Eukaryota</taxon>
        <taxon>Viridiplantae</taxon>
        <taxon>Streptophyta</taxon>
        <taxon>Embryophyta</taxon>
        <taxon>Tracheophyta</taxon>
        <taxon>Spermatophyta</taxon>
        <taxon>Magnoliopsida</taxon>
        <taxon>Magnoliidae</taxon>
        <taxon>Piperales</taxon>
        <taxon>Aristolochiaceae</taxon>
        <taxon>Aristolochia</taxon>
    </lineage>
</organism>
<keyword evidence="11" id="KW-0325">Glycoprotein</keyword>
<evidence type="ECO:0000256" key="5">
    <source>
        <dbReference type="ARBA" id="ARBA00022692"/>
    </source>
</evidence>
<evidence type="ECO:0000259" key="14">
    <source>
        <dbReference type="Pfam" id="PF23598"/>
    </source>
</evidence>
<comment type="caution">
    <text evidence="15">The sequence shown here is derived from an EMBL/GenBank/DDBJ whole genome shotgun (WGS) entry which is preliminary data.</text>
</comment>
<evidence type="ECO:0000259" key="13">
    <source>
        <dbReference type="Pfam" id="PF08263"/>
    </source>
</evidence>
<evidence type="ECO:0000256" key="12">
    <source>
        <dbReference type="SAM" id="Phobius"/>
    </source>
</evidence>
<evidence type="ECO:0000256" key="1">
    <source>
        <dbReference type="ARBA" id="ARBA00004251"/>
    </source>
</evidence>
<protein>
    <recommendedName>
        <fullName evidence="17">Leucine-rich repeat-containing N-terminal plant-type domain-containing protein</fullName>
    </recommendedName>
</protein>
<keyword evidence="3" id="KW-1003">Cell membrane</keyword>
<dbReference type="SUPFAM" id="SSF52058">
    <property type="entry name" value="L domain-like"/>
    <property type="match status" value="1"/>
</dbReference>
<dbReference type="InterPro" id="IPR013210">
    <property type="entry name" value="LRR_N_plant-typ"/>
</dbReference>
<evidence type="ECO:0000256" key="2">
    <source>
        <dbReference type="ARBA" id="ARBA00009592"/>
    </source>
</evidence>
<dbReference type="PANTHER" id="PTHR48063">
    <property type="entry name" value="LRR RECEPTOR-LIKE KINASE"/>
    <property type="match status" value="1"/>
</dbReference>
<feature type="domain" description="Disease resistance R13L4/SHOC-2-like LRR" evidence="14">
    <location>
        <begin position="259"/>
        <end position="430"/>
    </location>
</feature>
<keyword evidence="6" id="KW-0732">Signal</keyword>
<evidence type="ECO:0000256" key="11">
    <source>
        <dbReference type="ARBA" id="ARBA00023180"/>
    </source>
</evidence>
<dbReference type="SMART" id="SM00369">
    <property type="entry name" value="LRR_TYP"/>
    <property type="match status" value="12"/>
</dbReference>
<dbReference type="GO" id="GO:0005886">
    <property type="term" value="C:plasma membrane"/>
    <property type="evidence" value="ECO:0007669"/>
    <property type="project" value="UniProtKB-SubCell"/>
</dbReference>
<dbReference type="InterPro" id="IPR055414">
    <property type="entry name" value="LRR_R13L4/SHOC2-like"/>
</dbReference>
<dbReference type="Pfam" id="PF23598">
    <property type="entry name" value="LRR_14"/>
    <property type="match status" value="1"/>
</dbReference>
<keyword evidence="9 12" id="KW-0472">Membrane</keyword>
<dbReference type="Pfam" id="PF00560">
    <property type="entry name" value="LRR_1"/>
    <property type="match status" value="12"/>
</dbReference>
<keyword evidence="10" id="KW-0675">Receptor</keyword>
<evidence type="ECO:0000256" key="3">
    <source>
        <dbReference type="ARBA" id="ARBA00022475"/>
    </source>
</evidence>
<dbReference type="Proteomes" id="UP000825729">
    <property type="component" value="Unassembled WGS sequence"/>
</dbReference>
<evidence type="ECO:0000256" key="8">
    <source>
        <dbReference type="ARBA" id="ARBA00022989"/>
    </source>
</evidence>
<dbReference type="InterPro" id="IPR032675">
    <property type="entry name" value="LRR_dom_sf"/>
</dbReference>
<gene>
    <name evidence="15" type="ORF">H6P81_017495</name>
</gene>
<evidence type="ECO:0000256" key="7">
    <source>
        <dbReference type="ARBA" id="ARBA00022737"/>
    </source>
</evidence>
<proteinExistence type="inferred from homology"/>
<keyword evidence="16" id="KW-1185">Reference proteome</keyword>
<name>A0AAV7E178_ARIFI</name>
<feature type="domain" description="Leucine-rich repeat-containing N-terminal plant-type" evidence="13">
    <location>
        <begin position="2"/>
        <end position="37"/>
    </location>
</feature>
<dbReference type="InterPro" id="IPR003591">
    <property type="entry name" value="Leu-rich_rpt_typical-subtyp"/>
</dbReference>
<dbReference type="AlphaFoldDB" id="A0AAV7E178"/>
<keyword evidence="8 12" id="KW-1133">Transmembrane helix</keyword>
<evidence type="ECO:0008006" key="17">
    <source>
        <dbReference type="Google" id="ProtNLM"/>
    </source>
</evidence>
<accession>A0AAV7E178</accession>
<comment type="similarity">
    <text evidence="2">Belongs to the RLP family.</text>
</comment>
<evidence type="ECO:0000256" key="10">
    <source>
        <dbReference type="ARBA" id="ARBA00023170"/>
    </source>
</evidence>
<evidence type="ECO:0000313" key="16">
    <source>
        <dbReference type="Proteomes" id="UP000825729"/>
    </source>
</evidence>
<dbReference type="FunFam" id="3.80.10.10:FF:001678">
    <property type="entry name" value="Calmodulin-binding receptor kinase CaMRLK"/>
    <property type="match status" value="1"/>
</dbReference>
<evidence type="ECO:0000256" key="9">
    <source>
        <dbReference type="ARBA" id="ARBA00023136"/>
    </source>
</evidence>
<dbReference type="FunFam" id="3.80.10.10:FF:000041">
    <property type="entry name" value="LRR receptor-like serine/threonine-protein kinase ERECTA"/>
    <property type="match status" value="2"/>
</dbReference>
<keyword evidence="4" id="KW-0433">Leucine-rich repeat</keyword>
<dbReference type="SUPFAM" id="SSF52047">
    <property type="entry name" value="RNI-like"/>
    <property type="match status" value="2"/>
</dbReference>
<reference evidence="15 16" key="1">
    <citation type="submission" date="2021-07" db="EMBL/GenBank/DDBJ databases">
        <title>The Aristolochia fimbriata genome: insights into angiosperm evolution, floral development and chemical biosynthesis.</title>
        <authorList>
            <person name="Jiao Y."/>
        </authorList>
    </citation>
    <scope>NUCLEOTIDE SEQUENCE [LARGE SCALE GENOMIC DNA]</scope>
    <source>
        <strain evidence="15">IBCAS-2021</strain>
        <tissue evidence="15">Leaf</tissue>
    </source>
</reference>
<dbReference type="FunFam" id="3.80.10.10:FF:000383">
    <property type="entry name" value="Leucine-rich repeat receptor protein kinase EMS1"/>
    <property type="match status" value="1"/>
</dbReference>
<dbReference type="Pfam" id="PF08263">
    <property type="entry name" value="LRRNT_2"/>
    <property type="match status" value="1"/>
</dbReference>
<keyword evidence="7" id="KW-0677">Repeat</keyword>
<evidence type="ECO:0000256" key="6">
    <source>
        <dbReference type="ARBA" id="ARBA00022729"/>
    </source>
</evidence>